<gene>
    <name evidence="1" type="ORF">RRG08_038325</name>
</gene>
<name>A0AAE1AMX1_9GAST</name>
<dbReference type="EMBL" id="JAWDGP010001519">
    <property type="protein sequence ID" value="KAK3790835.1"/>
    <property type="molecule type" value="Genomic_DNA"/>
</dbReference>
<evidence type="ECO:0000313" key="2">
    <source>
        <dbReference type="Proteomes" id="UP001283361"/>
    </source>
</evidence>
<proteinExistence type="predicted"/>
<organism evidence="1 2">
    <name type="scientific">Elysia crispata</name>
    <name type="common">lettuce slug</name>
    <dbReference type="NCBI Taxonomy" id="231223"/>
    <lineage>
        <taxon>Eukaryota</taxon>
        <taxon>Metazoa</taxon>
        <taxon>Spiralia</taxon>
        <taxon>Lophotrochozoa</taxon>
        <taxon>Mollusca</taxon>
        <taxon>Gastropoda</taxon>
        <taxon>Heterobranchia</taxon>
        <taxon>Euthyneura</taxon>
        <taxon>Panpulmonata</taxon>
        <taxon>Sacoglossa</taxon>
        <taxon>Placobranchoidea</taxon>
        <taxon>Plakobranchidae</taxon>
        <taxon>Elysia</taxon>
    </lineage>
</organism>
<protein>
    <submittedName>
        <fullName evidence="1">Uncharacterized protein</fullName>
    </submittedName>
</protein>
<dbReference type="AlphaFoldDB" id="A0AAE1AMX1"/>
<evidence type="ECO:0000313" key="1">
    <source>
        <dbReference type="EMBL" id="KAK3790835.1"/>
    </source>
</evidence>
<sequence>MTKARSNLGNSCPSISDMDTARVTGRVVRAGQPVPVRADNHVLDLKTVAPQVLSIDHVIFDHVLDLGTVALQVLCIDYVISGHVLHLERVAPQVFSIDHVASDHVLT</sequence>
<comment type="caution">
    <text evidence="1">The sequence shown here is derived from an EMBL/GenBank/DDBJ whole genome shotgun (WGS) entry which is preliminary data.</text>
</comment>
<reference evidence="1" key="1">
    <citation type="journal article" date="2023" name="G3 (Bethesda)">
        <title>A reference genome for the long-term kleptoplast-retaining sea slug Elysia crispata morphotype clarki.</title>
        <authorList>
            <person name="Eastman K.E."/>
            <person name="Pendleton A.L."/>
            <person name="Shaikh M.A."/>
            <person name="Suttiyut T."/>
            <person name="Ogas R."/>
            <person name="Tomko P."/>
            <person name="Gavelis G."/>
            <person name="Widhalm J.R."/>
            <person name="Wisecaver J.H."/>
        </authorList>
    </citation>
    <scope>NUCLEOTIDE SEQUENCE</scope>
    <source>
        <strain evidence="1">ECLA1</strain>
    </source>
</reference>
<accession>A0AAE1AMX1</accession>
<keyword evidence="2" id="KW-1185">Reference proteome</keyword>
<dbReference type="Proteomes" id="UP001283361">
    <property type="component" value="Unassembled WGS sequence"/>
</dbReference>